<dbReference type="EMBL" id="CP016076">
    <property type="protein sequence ID" value="APU14230.1"/>
    <property type="molecule type" value="Genomic_DNA"/>
</dbReference>
<dbReference type="GO" id="GO:0004497">
    <property type="term" value="F:monooxygenase activity"/>
    <property type="evidence" value="ECO:0007669"/>
    <property type="project" value="UniProtKB-KW"/>
</dbReference>
<keyword evidence="6" id="KW-0503">Monooxygenase</keyword>
<organism evidence="7 8">
    <name type="scientific">Actinoalloteichus fjordicus</name>
    <dbReference type="NCBI Taxonomy" id="1612552"/>
    <lineage>
        <taxon>Bacteria</taxon>
        <taxon>Bacillati</taxon>
        <taxon>Actinomycetota</taxon>
        <taxon>Actinomycetes</taxon>
        <taxon>Pseudonocardiales</taxon>
        <taxon>Pseudonocardiaceae</taxon>
        <taxon>Actinoalloteichus</taxon>
    </lineage>
</organism>
<evidence type="ECO:0000256" key="4">
    <source>
        <dbReference type="ARBA" id="ARBA00023002"/>
    </source>
</evidence>
<evidence type="ECO:0000313" key="8">
    <source>
        <dbReference type="Proteomes" id="UP000185511"/>
    </source>
</evidence>
<accession>A0AAC9LD75</accession>
<dbReference type="GO" id="GO:0005506">
    <property type="term" value="F:iron ion binding"/>
    <property type="evidence" value="ECO:0007669"/>
    <property type="project" value="InterPro"/>
</dbReference>
<dbReference type="GO" id="GO:0016705">
    <property type="term" value="F:oxidoreductase activity, acting on paired donors, with incorporation or reduction of molecular oxygen"/>
    <property type="evidence" value="ECO:0007669"/>
    <property type="project" value="InterPro"/>
</dbReference>
<dbReference type="Proteomes" id="UP000185511">
    <property type="component" value="Chromosome"/>
</dbReference>
<protein>
    <submittedName>
        <fullName evidence="7">Cytochrome P450</fullName>
        <ecNumber evidence="7">1.14.13.154</ecNumber>
    </submittedName>
</protein>
<gene>
    <name evidence="7" type="ORF">UA74_10850</name>
</gene>
<dbReference type="EC" id="1.14.13.154" evidence="7"/>
<comment type="similarity">
    <text evidence="1">Belongs to the cytochrome P450 family.</text>
</comment>
<evidence type="ECO:0000313" key="7">
    <source>
        <dbReference type="EMBL" id="APU14230.1"/>
    </source>
</evidence>
<evidence type="ECO:0000256" key="6">
    <source>
        <dbReference type="ARBA" id="ARBA00023033"/>
    </source>
</evidence>
<dbReference type="InterPro" id="IPR036396">
    <property type="entry name" value="Cyt_P450_sf"/>
</dbReference>
<dbReference type="SUPFAM" id="SSF48264">
    <property type="entry name" value="Cytochrome P450"/>
    <property type="match status" value="1"/>
</dbReference>
<dbReference type="GO" id="GO:0020037">
    <property type="term" value="F:heme binding"/>
    <property type="evidence" value="ECO:0007669"/>
    <property type="project" value="InterPro"/>
</dbReference>
<keyword evidence="8" id="KW-1185">Reference proteome</keyword>
<keyword evidence="5" id="KW-0408">Iron</keyword>
<evidence type="ECO:0000256" key="1">
    <source>
        <dbReference type="ARBA" id="ARBA00010617"/>
    </source>
</evidence>
<keyword evidence="4 7" id="KW-0560">Oxidoreductase</keyword>
<dbReference type="InterPro" id="IPR002397">
    <property type="entry name" value="Cyt_P450_B"/>
</dbReference>
<proteinExistence type="inferred from homology"/>
<keyword evidence="2" id="KW-0349">Heme</keyword>
<dbReference type="Pfam" id="PF00067">
    <property type="entry name" value="p450"/>
    <property type="match status" value="1"/>
</dbReference>
<evidence type="ECO:0000256" key="3">
    <source>
        <dbReference type="ARBA" id="ARBA00022723"/>
    </source>
</evidence>
<sequence length="397" mass="44627">MTRSSQLRPVPGIEPDGGTALIAWLEEMRDRAPVWKDGIGVWHVFRYADVSRVITDYSIFSADYSKAYADNQQFRPGNITMVDPPYHRKLRGLVSQAFGARAINALEGRIHRICHELLDAMDGAEEIDIVQDFSYPLPVIVIAELLGVPPADRVLFQQWADSILLADHSDMGDEAFITSFGDSVRNTGDYMLRHCESRRRSPQDDLMTRLVEAEVDGERLDDQEIATFAGLLLMTGHVTTTILLGNALLCLRDEPGAEAELRADRALIPTAVEEVLRYRAPFMQTKRVAVEDVEVAGVRIPKDELIMPWLLSANLDERQFAQADRFDIRRDPNPHLGLGRGIHFCLGAPLARLEGRVAMNVLFDRLRSMRVTATPPFDPYGWGLYGVRNLATSIEWT</sequence>
<dbReference type="CDD" id="cd11032">
    <property type="entry name" value="P450_EryK-like"/>
    <property type="match status" value="1"/>
</dbReference>
<keyword evidence="3" id="KW-0479">Metal-binding</keyword>
<dbReference type="PANTHER" id="PTHR46696:SF1">
    <property type="entry name" value="CYTOCHROME P450 YJIB-RELATED"/>
    <property type="match status" value="1"/>
</dbReference>
<dbReference type="InterPro" id="IPR001128">
    <property type="entry name" value="Cyt_P450"/>
</dbReference>
<evidence type="ECO:0000256" key="5">
    <source>
        <dbReference type="ARBA" id="ARBA00023004"/>
    </source>
</evidence>
<dbReference type="RefSeq" id="WP_075740154.1">
    <property type="nucleotide sequence ID" value="NZ_CP016076.1"/>
</dbReference>
<dbReference type="AlphaFoldDB" id="A0AAC9LD75"/>
<name>A0AAC9LD75_9PSEU</name>
<dbReference type="KEGG" id="acad:UA74_10850"/>
<reference evidence="8" key="1">
    <citation type="submission" date="2016-06" db="EMBL/GenBank/DDBJ databases">
        <title>Complete genome sequence of Actinoalloteichus fjordicus DSM 46855 (=ADI127-17), type strain of the new species Actinoalloteichus fjordicus.</title>
        <authorList>
            <person name="Ruckert C."/>
            <person name="Nouioui I."/>
            <person name="Willmese J."/>
            <person name="van Wezel G."/>
            <person name="Klenk H.-P."/>
            <person name="Kalinowski J."/>
            <person name="Zotchev S.B."/>
        </authorList>
    </citation>
    <scope>NUCLEOTIDE SEQUENCE [LARGE SCALE GENOMIC DNA]</scope>
    <source>
        <strain evidence="8">ADI127-7</strain>
    </source>
</reference>
<dbReference type="Gene3D" id="1.10.630.10">
    <property type="entry name" value="Cytochrome P450"/>
    <property type="match status" value="1"/>
</dbReference>
<evidence type="ECO:0000256" key="2">
    <source>
        <dbReference type="ARBA" id="ARBA00022617"/>
    </source>
</evidence>
<dbReference type="PANTHER" id="PTHR46696">
    <property type="entry name" value="P450, PUTATIVE (EUROFUNG)-RELATED"/>
    <property type="match status" value="1"/>
</dbReference>
<dbReference type="FunFam" id="1.10.630.10:FF:000018">
    <property type="entry name" value="Cytochrome P450 monooxygenase"/>
    <property type="match status" value="1"/>
</dbReference>
<dbReference type="PRINTS" id="PR00359">
    <property type="entry name" value="BP450"/>
</dbReference>